<dbReference type="AlphaFoldDB" id="A0A1X2ARE4"/>
<protein>
    <submittedName>
        <fullName evidence="3">Haloalkane dehalogenase</fullName>
    </submittedName>
</protein>
<dbReference type="InterPro" id="IPR000639">
    <property type="entry name" value="Epox_hydrolase-like"/>
</dbReference>
<dbReference type="STRING" id="767916.AWB91_19725"/>
<evidence type="ECO:0000313" key="2">
    <source>
        <dbReference type="EMBL" id="ORW30510.1"/>
    </source>
</evidence>
<dbReference type="Proteomes" id="UP000193801">
    <property type="component" value="Unassembled WGS sequence"/>
</dbReference>
<dbReference type="PANTHER" id="PTHR43798:SF33">
    <property type="entry name" value="HYDROLASE, PUTATIVE (AFU_ORTHOLOGUE AFUA_2G14860)-RELATED"/>
    <property type="match status" value="1"/>
</dbReference>
<dbReference type="Pfam" id="PF00561">
    <property type="entry name" value="Abhydrolase_1"/>
    <property type="match status" value="1"/>
</dbReference>
<dbReference type="InterPro" id="IPR000073">
    <property type="entry name" value="AB_hydrolase_1"/>
</dbReference>
<dbReference type="InterPro" id="IPR029058">
    <property type="entry name" value="AB_hydrolase_fold"/>
</dbReference>
<dbReference type="GO" id="GO:0046464">
    <property type="term" value="P:acylglycerol catabolic process"/>
    <property type="evidence" value="ECO:0007669"/>
    <property type="project" value="TreeGrafter"/>
</dbReference>
<reference evidence="3" key="3">
    <citation type="submission" date="2016-01" db="EMBL/GenBank/DDBJ databases">
        <authorList>
            <person name="Oliw E.H."/>
        </authorList>
    </citation>
    <scope>NUCLEOTIDE SEQUENCE</scope>
    <source>
        <strain evidence="3">IEC33</strain>
    </source>
</reference>
<evidence type="ECO:0000259" key="1">
    <source>
        <dbReference type="Pfam" id="PF00561"/>
    </source>
</evidence>
<dbReference type="PRINTS" id="PR00111">
    <property type="entry name" value="ABHYDROLASE"/>
</dbReference>
<evidence type="ECO:0000313" key="5">
    <source>
        <dbReference type="Proteomes" id="UP000193801"/>
    </source>
</evidence>
<dbReference type="PRINTS" id="PR00412">
    <property type="entry name" value="EPOXHYDRLASE"/>
</dbReference>
<reference evidence="2" key="2">
    <citation type="submission" date="2016-01" db="EMBL/GenBank/DDBJ databases">
        <authorList>
            <person name="Ana R.F.D.C."/>
            <person name="Tarcisio F."/>
            <person name="Maria L.L."/>
            <person name="Monica P."/>
            <person name="Wana L.O.D.C."/>
            <person name="Elisabetta G."/>
            <person name="Jeann R.D.C.B."/>
            <person name="Veronica D.S."/>
            <person name="Karla V.B.L."/>
            <person name="Roberto B."/>
            <person name="Antonella G."/>
            <person name="Anna F."/>
            <person name="Alessandro M."/>
            <person name="Pamela F."/>
            <person name="Francesca D.L."/>
            <person name="Giulia F.S."/>
            <person name="Sara T."/>
            <person name="Fabio R."/>
            <person name="Olivier J."/>
            <person name="Nicola S."/>
            <person name="Enrico T."/>
        </authorList>
    </citation>
    <scope>NUCLEOTIDE SEQUENCE</scope>
    <source>
        <strain evidence="2">FI-07156</strain>
    </source>
</reference>
<dbReference type="OrthoDB" id="812569at2"/>
<dbReference type="SUPFAM" id="SSF53474">
    <property type="entry name" value="alpha/beta-Hydrolases"/>
    <property type="match status" value="1"/>
</dbReference>
<gene>
    <name evidence="3" type="ORF">AWB90_01870</name>
    <name evidence="2" type="ORF">AWB91_19725</name>
</gene>
<dbReference type="GO" id="GO:0016020">
    <property type="term" value="C:membrane"/>
    <property type="evidence" value="ECO:0007669"/>
    <property type="project" value="TreeGrafter"/>
</dbReference>
<sequence>MTTTEIARLLERYRSSGRTFSADGISSFALDSAHQGGPRDAPAVLCVHGVPASAYLYRKVIPELAARGLRGIAVDLPGLGFAGRPADADYSWSGLGRWLLSAINALQLDRFHLVLHDIGGPIGLEVAAAVPERVASLTLLNTILEVSSFHRPWPMEPFAHRGVGEAWLASMRVPGAFSSIMRLVGVSRRVPAAELACWLPLLFGDDGGRAFLKIMRGFELTAAKERRYLDSVRDTPYPVQIVWGARDAMLPWRRYGVQAQRATGVAEPILLPAKHFLQEDYPGEIAEAVSRIAHERR</sequence>
<dbReference type="InterPro" id="IPR050266">
    <property type="entry name" value="AB_hydrolase_sf"/>
</dbReference>
<dbReference type="EMBL" id="LQPK01000017">
    <property type="protein sequence ID" value="ORW30510.1"/>
    <property type="molecule type" value="Genomic_DNA"/>
</dbReference>
<reference evidence="4 5" key="1">
    <citation type="journal article" date="2015" name="Emerg. Microbes Infect.">
        <title>Characterization of 17 strains belonging to the Mycobacterium simiae complex and description of Mycobacterium paraense sp. nov.</title>
        <authorList>
            <person name="Fusco da Costa A.R."/>
            <person name="Fedrizzi T."/>
            <person name="Lopes M.L."/>
            <person name="Pecorari M."/>
            <person name="Oliveira da Costa W.L."/>
            <person name="Giacobazzi E."/>
            <person name="da Costa Bahia J.R."/>
            <person name="De Sanctis V."/>
            <person name="Batista Lima K.V."/>
            <person name="Bertorelli R."/>
            <person name="Grottola A."/>
            <person name="Fabio A."/>
            <person name="Mariottini A."/>
            <person name="Ferretti P."/>
            <person name="Di Leva F."/>
            <person name="Fregni Serpini G."/>
            <person name="Tagliazucchi S."/>
            <person name="Rumpianesi F."/>
            <person name="Jousson O."/>
            <person name="Segata N."/>
            <person name="Tortoli E."/>
        </authorList>
    </citation>
    <scope>NUCLEOTIDE SEQUENCE [LARGE SCALE GENOMIC DNA]</scope>
    <source>
        <strain evidence="2 5">FI-07156</strain>
        <strain evidence="3 4">IEC33</strain>
    </source>
</reference>
<evidence type="ECO:0000313" key="3">
    <source>
        <dbReference type="EMBL" id="ORW53866.1"/>
    </source>
</evidence>
<feature type="domain" description="AB hydrolase-1" evidence="1">
    <location>
        <begin position="42"/>
        <end position="153"/>
    </location>
</feature>
<proteinExistence type="predicted"/>
<dbReference type="PANTHER" id="PTHR43798">
    <property type="entry name" value="MONOACYLGLYCEROL LIPASE"/>
    <property type="match status" value="1"/>
</dbReference>
<comment type="caution">
    <text evidence="3">The sequence shown here is derived from an EMBL/GenBank/DDBJ whole genome shotgun (WGS) entry which is preliminary data.</text>
</comment>
<dbReference type="EMBL" id="LQPN01000006">
    <property type="protein sequence ID" value="ORW53866.1"/>
    <property type="molecule type" value="Genomic_DNA"/>
</dbReference>
<keyword evidence="5" id="KW-1185">Reference proteome</keyword>
<evidence type="ECO:0000313" key="4">
    <source>
        <dbReference type="Proteomes" id="UP000193285"/>
    </source>
</evidence>
<dbReference type="Proteomes" id="UP000193285">
    <property type="component" value="Unassembled WGS sequence"/>
</dbReference>
<name>A0A1X2ARE4_9MYCO</name>
<organism evidence="3 4">
    <name type="scientific">Mycobacterium paraense</name>
    <dbReference type="NCBI Taxonomy" id="767916"/>
    <lineage>
        <taxon>Bacteria</taxon>
        <taxon>Bacillati</taxon>
        <taxon>Actinomycetota</taxon>
        <taxon>Actinomycetes</taxon>
        <taxon>Mycobacteriales</taxon>
        <taxon>Mycobacteriaceae</taxon>
        <taxon>Mycobacterium</taxon>
        <taxon>Mycobacterium simiae complex</taxon>
    </lineage>
</organism>
<dbReference type="Gene3D" id="3.40.50.1820">
    <property type="entry name" value="alpha/beta hydrolase"/>
    <property type="match status" value="1"/>
</dbReference>
<dbReference type="RefSeq" id="WP_085100984.1">
    <property type="nucleotide sequence ID" value="NZ_JACKVQ010000006.1"/>
</dbReference>
<dbReference type="GO" id="GO:0047372">
    <property type="term" value="F:monoacylglycerol lipase activity"/>
    <property type="evidence" value="ECO:0007669"/>
    <property type="project" value="TreeGrafter"/>
</dbReference>
<accession>A0A1X2ARE4</accession>